<organism evidence="2">
    <name type="scientific">Ligilactobacillus agilis</name>
    <dbReference type="NCBI Taxonomy" id="1601"/>
    <lineage>
        <taxon>Bacteria</taxon>
        <taxon>Bacillati</taxon>
        <taxon>Bacillota</taxon>
        <taxon>Bacilli</taxon>
        <taxon>Lactobacillales</taxon>
        <taxon>Lactobacillaceae</taxon>
        <taxon>Ligilactobacillus</taxon>
    </lineage>
</organism>
<feature type="region of interest" description="Disordered" evidence="1">
    <location>
        <begin position="1"/>
        <end position="28"/>
    </location>
</feature>
<name>A0A6F9XJF9_9LACO</name>
<evidence type="ECO:0000256" key="1">
    <source>
        <dbReference type="SAM" id="MobiDB-lite"/>
    </source>
</evidence>
<dbReference type="AlphaFoldDB" id="A0A6F9XJF9"/>
<comment type="caution">
    <text evidence="2">The sequence shown here is derived from an EMBL/GenBank/DDBJ whole genome shotgun (WGS) entry which is preliminary data.</text>
</comment>
<dbReference type="RefSeq" id="WP_172584243.1">
    <property type="nucleotide sequence ID" value="NZ_BLAM01000054.1"/>
</dbReference>
<proteinExistence type="predicted"/>
<feature type="compositionally biased region" description="Basic and acidic residues" evidence="1">
    <location>
        <begin position="13"/>
        <end position="28"/>
    </location>
</feature>
<gene>
    <name evidence="2" type="ORF">SY212_04310</name>
</gene>
<accession>A0A6F9XJF9</accession>
<protein>
    <submittedName>
        <fullName evidence="2">Uncharacterized protein</fullName>
    </submittedName>
</protein>
<dbReference type="Proteomes" id="UP000494265">
    <property type="component" value="Unassembled WGS sequence"/>
</dbReference>
<sequence>MGIDSGIGMPKHTYSDKQSDIENTIRRRTSDNDKLTTLKLKADTMERLRVFEMFNKTRWHYEAIDMMFASWVRTLSDDDFEKLTVLMRGME</sequence>
<reference evidence="2" key="1">
    <citation type="submission" date="2019-10" db="EMBL/GenBank/DDBJ databases">
        <title>Lactobacillus agilis SY212 Whole Genome Sequencing Project.</title>
        <authorList>
            <person name="Suzuki S."/>
            <person name="Endo A."/>
            <person name="Maeno S."/>
            <person name="Shiwa Y."/>
            <person name="Matsutani M."/>
            <person name="Kajikawa A."/>
        </authorList>
    </citation>
    <scope>NUCLEOTIDE SEQUENCE</scope>
    <source>
        <strain evidence="2">SY212</strain>
    </source>
</reference>
<evidence type="ECO:0000313" key="2">
    <source>
        <dbReference type="EMBL" id="GET05401.1"/>
    </source>
</evidence>
<dbReference type="EMBL" id="BLAM01000054">
    <property type="protein sequence ID" value="GET05401.1"/>
    <property type="molecule type" value="Genomic_DNA"/>
</dbReference>